<dbReference type="InterPro" id="IPR038437">
    <property type="entry name" value="GINS_Psf3_sf"/>
</dbReference>
<keyword evidence="5 6" id="KW-0539">Nucleus</keyword>
<dbReference type="STRING" id="1314781.A0A165QTE6"/>
<dbReference type="SUPFAM" id="SSF160059">
    <property type="entry name" value="PriA/YqbF domain"/>
    <property type="match status" value="1"/>
</dbReference>
<dbReference type="CDD" id="cd11713">
    <property type="entry name" value="GINS_A_psf3"/>
    <property type="match status" value="1"/>
</dbReference>
<evidence type="ECO:0000256" key="6">
    <source>
        <dbReference type="RuleBase" id="RU367161"/>
    </source>
</evidence>
<gene>
    <name evidence="9" type="ORF">EXIGLDRAFT_758350</name>
</gene>
<dbReference type="InterPro" id="IPR021151">
    <property type="entry name" value="GINS_A"/>
</dbReference>
<keyword evidence="10" id="KW-1185">Reference proteome</keyword>
<dbReference type="SUPFAM" id="SSF158573">
    <property type="entry name" value="GINS helical bundle-like"/>
    <property type="match status" value="1"/>
</dbReference>
<feature type="domain" description="GINS subunit" evidence="7">
    <location>
        <begin position="73"/>
        <end position="185"/>
    </location>
</feature>
<dbReference type="GO" id="GO:0000811">
    <property type="term" value="C:GINS complex"/>
    <property type="evidence" value="ECO:0007669"/>
    <property type="project" value="UniProtKB-UniRule"/>
</dbReference>
<dbReference type="AlphaFoldDB" id="A0A165QTE6"/>
<feature type="domain" description="DNA replication complex GINS protein PSF3 N-terminal" evidence="8">
    <location>
        <begin position="6"/>
        <end position="56"/>
    </location>
</feature>
<dbReference type="PANTHER" id="PTHR22768">
    <property type="entry name" value="DNA REPLICATION COMPLEX GINS PROTEIN PSF3"/>
    <property type="match status" value="1"/>
</dbReference>
<dbReference type="GO" id="GO:1902975">
    <property type="term" value="P:mitotic DNA replication initiation"/>
    <property type="evidence" value="ECO:0007669"/>
    <property type="project" value="TreeGrafter"/>
</dbReference>
<dbReference type="InterPro" id="IPR036224">
    <property type="entry name" value="GINS_bundle-like_dom_sf"/>
</dbReference>
<accession>A0A165QTE6</accession>
<dbReference type="FunCoup" id="A0A165QTE6">
    <property type="interactions" value="201"/>
</dbReference>
<dbReference type="InParanoid" id="A0A165QTE6"/>
<organism evidence="9 10">
    <name type="scientific">Exidia glandulosa HHB12029</name>
    <dbReference type="NCBI Taxonomy" id="1314781"/>
    <lineage>
        <taxon>Eukaryota</taxon>
        <taxon>Fungi</taxon>
        <taxon>Dikarya</taxon>
        <taxon>Basidiomycota</taxon>
        <taxon>Agaricomycotina</taxon>
        <taxon>Agaricomycetes</taxon>
        <taxon>Auriculariales</taxon>
        <taxon>Exidiaceae</taxon>
        <taxon>Exidia</taxon>
    </lineage>
</organism>
<evidence type="ECO:0000259" key="8">
    <source>
        <dbReference type="Pfam" id="PF22466"/>
    </source>
</evidence>
<name>A0A165QTE6_EXIGL</name>
<dbReference type="Pfam" id="PF05916">
    <property type="entry name" value="Sld5"/>
    <property type="match status" value="1"/>
</dbReference>
<comment type="subcellular location">
    <subcellularLocation>
        <location evidence="1 6">Nucleus</location>
    </subcellularLocation>
</comment>
<dbReference type="Gene3D" id="1.20.58.2050">
    <property type="match status" value="1"/>
</dbReference>
<keyword evidence="4 6" id="KW-0235">DNA replication</keyword>
<dbReference type="CDD" id="cd21693">
    <property type="entry name" value="GINS_B_Psf3"/>
    <property type="match status" value="1"/>
</dbReference>
<evidence type="ECO:0000256" key="1">
    <source>
        <dbReference type="ARBA" id="ARBA00004123"/>
    </source>
</evidence>
<dbReference type="PANTHER" id="PTHR22768:SF0">
    <property type="entry name" value="DNA REPLICATION COMPLEX GINS PROTEIN PSF3"/>
    <property type="match status" value="1"/>
</dbReference>
<dbReference type="InterPro" id="IPR010492">
    <property type="entry name" value="GINS_Psf3"/>
</dbReference>
<evidence type="ECO:0000259" key="7">
    <source>
        <dbReference type="Pfam" id="PF05916"/>
    </source>
</evidence>
<evidence type="ECO:0000313" key="9">
    <source>
        <dbReference type="EMBL" id="KZW04047.1"/>
    </source>
</evidence>
<comment type="similarity">
    <text evidence="2 6">Belongs to the GINS3/PSF3 family.</text>
</comment>
<proteinExistence type="inferred from homology"/>
<evidence type="ECO:0000256" key="2">
    <source>
        <dbReference type="ARBA" id="ARBA00006343"/>
    </source>
</evidence>
<comment type="subunit">
    <text evidence="6">Component of the GINS complex.</text>
</comment>
<evidence type="ECO:0000256" key="3">
    <source>
        <dbReference type="ARBA" id="ARBA00015140"/>
    </source>
</evidence>
<protein>
    <recommendedName>
        <fullName evidence="3 6">DNA replication complex GINS protein PSF3</fullName>
    </recommendedName>
</protein>
<dbReference type="EMBL" id="KV425882">
    <property type="protein sequence ID" value="KZW04047.1"/>
    <property type="molecule type" value="Genomic_DNA"/>
</dbReference>
<reference evidence="9 10" key="1">
    <citation type="journal article" date="2016" name="Mol. Biol. Evol.">
        <title>Comparative Genomics of Early-Diverging Mushroom-Forming Fungi Provides Insights into the Origins of Lignocellulose Decay Capabilities.</title>
        <authorList>
            <person name="Nagy L.G."/>
            <person name="Riley R."/>
            <person name="Tritt A."/>
            <person name="Adam C."/>
            <person name="Daum C."/>
            <person name="Floudas D."/>
            <person name="Sun H."/>
            <person name="Yadav J.S."/>
            <person name="Pangilinan J."/>
            <person name="Larsson K.H."/>
            <person name="Matsuura K."/>
            <person name="Barry K."/>
            <person name="Labutti K."/>
            <person name="Kuo R."/>
            <person name="Ohm R.A."/>
            <person name="Bhattacharya S.S."/>
            <person name="Shirouzu T."/>
            <person name="Yoshinaga Y."/>
            <person name="Martin F.M."/>
            <person name="Grigoriev I.V."/>
            <person name="Hibbett D.S."/>
        </authorList>
    </citation>
    <scope>NUCLEOTIDE SEQUENCE [LARGE SCALE GENOMIC DNA]</scope>
    <source>
        <strain evidence="9 10">HHB12029</strain>
    </source>
</reference>
<sequence>MDNTYFDIDAIFAENQKLACTFLTDVPGLGYLDGGKERDIKKGTKMQLPYWLALPLLYAEHLEFTLPQPFGSRVRNALNADARSVRLASLVGVGNYWYAHGRNVVDILDETQGKPMADVLKDTFKGRLMDLMDQAQHFAGAGTGIGVAHSGTGDAGQEFREGLDQTERELFALAQESARRTKAWFESSDRTTS</sequence>
<evidence type="ECO:0000256" key="4">
    <source>
        <dbReference type="ARBA" id="ARBA00022705"/>
    </source>
</evidence>
<evidence type="ECO:0000256" key="5">
    <source>
        <dbReference type="ARBA" id="ARBA00023242"/>
    </source>
</evidence>
<evidence type="ECO:0000313" key="10">
    <source>
        <dbReference type="Proteomes" id="UP000077266"/>
    </source>
</evidence>
<dbReference type="InterPro" id="IPR055221">
    <property type="entry name" value="PSF3_N"/>
</dbReference>
<dbReference type="Proteomes" id="UP000077266">
    <property type="component" value="Unassembled WGS sequence"/>
</dbReference>
<comment type="function">
    <text evidence="6">The GINS complex plays an essential role in the initiation of DNA replication.</text>
</comment>
<dbReference type="Pfam" id="PF22466">
    <property type="entry name" value="PSF3_N"/>
    <property type="match status" value="1"/>
</dbReference>
<dbReference type="OrthoDB" id="10251744at2759"/>